<dbReference type="OrthoDB" id="5872352at2759"/>
<gene>
    <name evidence="1" type="ORF">OESDEN_01318</name>
</gene>
<reference evidence="1 2" key="1">
    <citation type="submission" date="2014-03" db="EMBL/GenBank/DDBJ databases">
        <title>Draft genome of the hookworm Oesophagostomum dentatum.</title>
        <authorList>
            <person name="Mitreva M."/>
        </authorList>
    </citation>
    <scope>NUCLEOTIDE SEQUENCE [LARGE SCALE GENOMIC DNA]</scope>
    <source>
        <strain evidence="1 2">OD-Hann</strain>
    </source>
</reference>
<sequence length="340" mass="38916">MHLISTKFGYVLSGAQRESDPSDVPQKTEKELVNEAVQKKFNGTIVKKPGGYYVRLPWKENHDPLPDNKSLALARLCGIYNRYKADQAVLKEYDMVFKDQLAKGILEQVPDEEKATSTVTHYLPHKPVFTPLKATTKMRIAFVSAHLTGKPCLNDEIYKICQTLKGEGITGYFEYISTNSNPADCATRGLSTEELREYHPWWTGPTFTIDELTKWPQETQLWMAQSEPEVKSVNTIHNENLSHSWPLERFSTMTKAVRTMAYLRRFLAKMITNFDIGTKLRLRDGILRLGDDNDQLCVTGREMHDSRLALLRLHQREMAKALKACNTRNLNVKESDVTAY</sequence>
<evidence type="ECO:0000313" key="1">
    <source>
        <dbReference type="EMBL" id="KHJ98698.1"/>
    </source>
</evidence>
<accession>A0A0B1TME4</accession>
<dbReference type="EMBL" id="KN549284">
    <property type="protein sequence ID" value="KHJ98698.1"/>
    <property type="molecule type" value="Genomic_DNA"/>
</dbReference>
<dbReference type="PANTHER" id="PTHR47331">
    <property type="entry name" value="PHD-TYPE DOMAIN-CONTAINING PROTEIN"/>
    <property type="match status" value="1"/>
</dbReference>
<dbReference type="Proteomes" id="UP000053660">
    <property type="component" value="Unassembled WGS sequence"/>
</dbReference>
<protein>
    <submittedName>
        <fullName evidence="1">Uncharacterized protein</fullName>
    </submittedName>
</protein>
<dbReference type="AlphaFoldDB" id="A0A0B1TME4"/>
<evidence type="ECO:0000313" key="2">
    <source>
        <dbReference type="Proteomes" id="UP000053660"/>
    </source>
</evidence>
<organism evidence="1 2">
    <name type="scientific">Oesophagostomum dentatum</name>
    <name type="common">Nodular worm</name>
    <dbReference type="NCBI Taxonomy" id="61180"/>
    <lineage>
        <taxon>Eukaryota</taxon>
        <taxon>Metazoa</taxon>
        <taxon>Ecdysozoa</taxon>
        <taxon>Nematoda</taxon>
        <taxon>Chromadorea</taxon>
        <taxon>Rhabditida</taxon>
        <taxon>Rhabditina</taxon>
        <taxon>Rhabditomorpha</taxon>
        <taxon>Strongyloidea</taxon>
        <taxon>Strongylidae</taxon>
        <taxon>Oesophagostomum</taxon>
    </lineage>
</organism>
<proteinExistence type="predicted"/>
<keyword evidence="2" id="KW-1185">Reference proteome</keyword>
<name>A0A0B1TME4_OESDE</name>